<proteinExistence type="predicted"/>
<accession>A0A2H4PYI0</accession>
<dbReference type="STRING" id="1073996.SAMN05444271_10950"/>
<dbReference type="RefSeq" id="WP_089672166.1">
    <property type="nucleotide sequence ID" value="NZ_CP024845.1"/>
</dbReference>
<dbReference type="AlphaFoldDB" id="A0A1H6U0S6"/>
<dbReference type="GeneID" id="35001182"/>
<gene>
    <name evidence="1" type="ORF">SAMN05444271_10950</name>
</gene>
<dbReference type="EMBL" id="FNYR01000009">
    <property type="protein sequence ID" value="SEI84094.1"/>
    <property type="molecule type" value="Genomic_DNA"/>
</dbReference>
<evidence type="ECO:0000313" key="1">
    <source>
        <dbReference type="EMBL" id="SEI84094.1"/>
    </source>
</evidence>
<accession>A0A1H6U0S6</accession>
<evidence type="ECO:0008006" key="3">
    <source>
        <dbReference type="Google" id="ProtNLM"/>
    </source>
</evidence>
<organism evidence="1 2">
    <name type="scientific">Halohasta litchfieldiae</name>
    <dbReference type="NCBI Taxonomy" id="1073996"/>
    <lineage>
        <taxon>Archaea</taxon>
        <taxon>Methanobacteriati</taxon>
        <taxon>Methanobacteriota</taxon>
        <taxon>Stenosarchaea group</taxon>
        <taxon>Halobacteria</taxon>
        <taxon>Halobacteriales</taxon>
        <taxon>Haloferacaceae</taxon>
        <taxon>Halohasta</taxon>
    </lineage>
</organism>
<protein>
    <recommendedName>
        <fullName evidence="3">Proteasome lid subunit RPN8/RPN11, contains Jab1/MPN metalloenzyme (JAMM) motif</fullName>
    </recommendedName>
</protein>
<dbReference type="Proteomes" id="UP000198888">
    <property type="component" value="Unassembled WGS sequence"/>
</dbReference>
<evidence type="ECO:0000313" key="2">
    <source>
        <dbReference type="Proteomes" id="UP000198888"/>
    </source>
</evidence>
<sequence length="142" mass="14879">MAVYATEGLIEVLIEFAEDREPQEANVPIAATPAGELEGVDGHLSGLDPETPVLTHFYLPDAAGSVNAVFGMDLGTPSGGAQARFVSHPTGPQAVTKTDDLAGIMLVAVPPWETETVAAFDRSGNRLNLVQLDAEPPVETID</sequence>
<dbReference type="InterPro" id="IPR058877">
    <property type="entry name" value="JAB/MPN_dom-containing"/>
</dbReference>
<dbReference type="Pfam" id="PF26422">
    <property type="entry name" value="Halo_JAB_MPN"/>
    <property type="match status" value="1"/>
</dbReference>
<dbReference type="KEGG" id="hae:halTADL_0356"/>
<keyword evidence="2" id="KW-1185">Reference proteome</keyword>
<dbReference type="OrthoDB" id="210127at2157"/>
<name>A0A1H6U0S6_9EURY</name>
<reference evidence="1 2" key="1">
    <citation type="submission" date="2016-10" db="EMBL/GenBank/DDBJ databases">
        <authorList>
            <person name="de Groot N.N."/>
        </authorList>
    </citation>
    <scope>NUCLEOTIDE SEQUENCE [LARGE SCALE GENOMIC DNA]</scope>
    <source>
        <strain evidence="1 2">DSM 22187</strain>
    </source>
</reference>